<dbReference type="AlphaFoldDB" id="A0AAN7SPM9"/>
<dbReference type="GO" id="GO:0046592">
    <property type="term" value="F:polyamine oxidase activity"/>
    <property type="evidence" value="ECO:0007669"/>
    <property type="project" value="TreeGrafter"/>
</dbReference>
<protein>
    <recommendedName>
        <fullName evidence="1">Amine oxidase domain-containing protein</fullName>
    </recommendedName>
</protein>
<dbReference type="InterPro" id="IPR036188">
    <property type="entry name" value="FAD/NAD-bd_sf"/>
</dbReference>
<dbReference type="Gene3D" id="3.90.660.10">
    <property type="match status" value="1"/>
</dbReference>
<evidence type="ECO:0000313" key="2">
    <source>
        <dbReference type="EMBL" id="KAK4881428.1"/>
    </source>
</evidence>
<dbReference type="PANTHER" id="PTHR10742:SF398">
    <property type="entry name" value="AMINE OXIDASE DOMAIN-CONTAINING PROTEIN-RELATED"/>
    <property type="match status" value="1"/>
</dbReference>
<dbReference type="SUPFAM" id="SSF51905">
    <property type="entry name" value="FAD/NAD(P)-binding domain"/>
    <property type="match status" value="1"/>
</dbReference>
<feature type="domain" description="Amine oxidase" evidence="1">
    <location>
        <begin position="22"/>
        <end position="474"/>
    </location>
</feature>
<evidence type="ECO:0000313" key="3">
    <source>
        <dbReference type="Proteomes" id="UP001353858"/>
    </source>
</evidence>
<name>A0AAN7SPM9_9COLE</name>
<dbReference type="Pfam" id="PF01593">
    <property type="entry name" value="Amino_oxidase"/>
    <property type="match status" value="1"/>
</dbReference>
<dbReference type="InterPro" id="IPR002937">
    <property type="entry name" value="Amino_oxidase"/>
</dbReference>
<organism evidence="2 3">
    <name type="scientific">Aquatica leii</name>
    <dbReference type="NCBI Taxonomy" id="1421715"/>
    <lineage>
        <taxon>Eukaryota</taxon>
        <taxon>Metazoa</taxon>
        <taxon>Ecdysozoa</taxon>
        <taxon>Arthropoda</taxon>
        <taxon>Hexapoda</taxon>
        <taxon>Insecta</taxon>
        <taxon>Pterygota</taxon>
        <taxon>Neoptera</taxon>
        <taxon>Endopterygota</taxon>
        <taxon>Coleoptera</taxon>
        <taxon>Polyphaga</taxon>
        <taxon>Elateriformia</taxon>
        <taxon>Elateroidea</taxon>
        <taxon>Lampyridae</taxon>
        <taxon>Luciolinae</taxon>
        <taxon>Aquatica</taxon>
    </lineage>
</organism>
<evidence type="ECO:0000259" key="1">
    <source>
        <dbReference type="Pfam" id="PF01593"/>
    </source>
</evidence>
<keyword evidence="3" id="KW-1185">Reference proteome</keyword>
<dbReference type="EMBL" id="JARPUR010000002">
    <property type="protein sequence ID" value="KAK4881428.1"/>
    <property type="molecule type" value="Genomic_DNA"/>
</dbReference>
<reference evidence="3" key="1">
    <citation type="submission" date="2023-01" db="EMBL/GenBank/DDBJ databases">
        <title>Key to firefly adult light organ development and bioluminescence: homeobox transcription factors regulate luciferase expression and transportation to peroxisome.</title>
        <authorList>
            <person name="Fu X."/>
        </authorList>
    </citation>
    <scope>NUCLEOTIDE SEQUENCE [LARGE SCALE GENOMIC DNA]</scope>
</reference>
<sequence>MSVKARQKMETLDTIIVGAGAAGIAAGCRLLENNVNNIIVLEAKNRIGGRIYSYEVDGSFLDIGGQWCHGQENNIVYLLSKELDILSLSINCYDDYKMYSPTLSLDKKLIDDMLEIAFNIERDKNGLISSSGSFGEYFINRFNSEIKQKFGHDEQKLVIAKLFCDWYHKYTACLNACPTWFDLSAKGSACYETCKGDYYLHFRNKGCQTILDVLMKKIPNPADKLLLEDKIHLNKSVASINWNNANGVLVHCLDGSSYKAKCVLVTASLGVLKKMHTKLFVPELPPYKVRVINELGFGTVNKIFLKFPVRWWSDDPKGISIIWTDEDKKFISKKNGKKWLEDIFGFYPIDSHCNILLVWIVGEEAASVEHFSDDDILQGLMSILQYYMGNKYNIPNPTVLLRSRWFSDSQSFGSYSYRTNASEDLKLFGSDLAKPLCVNNKPVLLFAGEATSDCHYSTIHGAINSGFREAERIIDFYKDTERKSKL</sequence>
<dbReference type="PROSITE" id="PS51257">
    <property type="entry name" value="PROKAR_LIPOPROTEIN"/>
    <property type="match status" value="1"/>
</dbReference>
<gene>
    <name evidence="2" type="ORF">RN001_004747</name>
</gene>
<dbReference type="Gene3D" id="3.50.50.60">
    <property type="entry name" value="FAD/NAD(P)-binding domain"/>
    <property type="match status" value="1"/>
</dbReference>
<comment type="caution">
    <text evidence="2">The sequence shown here is derived from an EMBL/GenBank/DDBJ whole genome shotgun (WGS) entry which is preliminary data.</text>
</comment>
<proteinExistence type="predicted"/>
<dbReference type="PANTHER" id="PTHR10742">
    <property type="entry name" value="FLAVIN MONOAMINE OXIDASE"/>
    <property type="match status" value="1"/>
</dbReference>
<dbReference type="SUPFAM" id="SSF54373">
    <property type="entry name" value="FAD-linked reductases, C-terminal domain"/>
    <property type="match status" value="1"/>
</dbReference>
<dbReference type="InterPro" id="IPR050281">
    <property type="entry name" value="Flavin_monoamine_oxidase"/>
</dbReference>
<accession>A0AAN7SPM9</accession>
<dbReference type="Proteomes" id="UP001353858">
    <property type="component" value="Unassembled WGS sequence"/>
</dbReference>